<keyword evidence="3" id="KW-0813">Transport</keyword>
<reference evidence="3 5" key="1">
    <citation type="journal article" date="2015" name="Nat. Commun.">
        <title>Production of butyrate from lysine and the Amadori product fructoselysine by a human gut commensal.</title>
        <authorList>
            <person name="Bui T.P."/>
            <person name="Ritari J."/>
            <person name="Boeren S."/>
            <person name="de Waard P."/>
            <person name="Plugge C.M."/>
            <person name="de Vos W.M."/>
        </authorList>
    </citation>
    <scope>NUCLEOTIDE SEQUENCE [LARGE SCALE GENOMIC DNA]</scope>
    <source>
        <strain evidence="3 5">AF211</strain>
    </source>
</reference>
<feature type="compositionally biased region" description="Low complexity" evidence="1">
    <location>
        <begin position="23"/>
        <end position="39"/>
    </location>
</feature>
<dbReference type="OrthoDB" id="9763054at2"/>
<dbReference type="Proteomes" id="UP000064844">
    <property type="component" value="Chromosome"/>
</dbReference>
<evidence type="ECO:0000256" key="2">
    <source>
        <dbReference type="SAM" id="SignalP"/>
    </source>
</evidence>
<dbReference type="Pfam" id="PF01547">
    <property type="entry name" value="SBP_bac_1"/>
    <property type="match status" value="1"/>
</dbReference>
<dbReference type="Gene3D" id="3.40.190.10">
    <property type="entry name" value="Periplasmic binding protein-like II"/>
    <property type="match status" value="1"/>
</dbReference>
<organism evidence="3 5">
    <name type="scientific">Intestinimonas butyriciproducens</name>
    <dbReference type="NCBI Taxonomy" id="1297617"/>
    <lineage>
        <taxon>Bacteria</taxon>
        <taxon>Bacillati</taxon>
        <taxon>Bacillota</taxon>
        <taxon>Clostridia</taxon>
        <taxon>Eubacteriales</taxon>
        <taxon>Intestinimonas</taxon>
    </lineage>
</organism>
<evidence type="ECO:0000256" key="1">
    <source>
        <dbReference type="SAM" id="MobiDB-lite"/>
    </source>
</evidence>
<feature type="region of interest" description="Disordered" evidence="1">
    <location>
        <begin position="23"/>
        <end position="47"/>
    </location>
</feature>
<dbReference type="STRING" id="1297617.IB211_03263c"/>
<dbReference type="RefSeq" id="WP_033118279.1">
    <property type="nucleotide sequence ID" value="NZ_CALICV010000154.1"/>
</dbReference>
<gene>
    <name evidence="4" type="ORF">C7373_10723</name>
    <name evidence="3" type="ORF">IB211_03263c</name>
</gene>
<keyword evidence="2" id="KW-0732">Signal</keyword>
<name>A0A0S2W8I7_9FIRM</name>
<dbReference type="KEGG" id="ibu:IB211_03263c"/>
<feature type="signal peptide" evidence="2">
    <location>
        <begin position="1"/>
        <end position="26"/>
    </location>
</feature>
<dbReference type="eggNOG" id="COG1653">
    <property type="taxonomic scope" value="Bacteria"/>
</dbReference>
<reference evidence="5" key="2">
    <citation type="submission" date="2015-04" db="EMBL/GenBank/DDBJ databases">
        <title>A butyrogenic pathway from the amino acid lysine in a human gut commensal.</title>
        <authorList>
            <person name="de Vos W.M."/>
            <person name="Bui N.T.P."/>
            <person name="Plugge C.M."/>
            <person name="Ritari J."/>
        </authorList>
    </citation>
    <scope>NUCLEOTIDE SEQUENCE [LARGE SCALE GENOMIC DNA]</scope>
    <source>
        <strain evidence="5">AF211</strain>
    </source>
</reference>
<accession>A0A0S2W8I7</accession>
<sequence length="459" mass="50581">MKKAMSLFLAVLMAATLLTGCGPSGSTPSSQTPDTQAPSASQSAQTDELEGEITFWHSFTQGPRLETIQAAADQFMTDHPKVKINIETFSWADFYTKWTTGLASGNVPDMSTAQAGQVVEMINADAIIPLDDLIDDIGRDRFYESPLQEMTYSDGNCYAVPIYSHAFVMWYRKDLLEKYNLEVPTTWDEFNTAATAITKGENGAVYGCSVPMGTNDLYATCFLDVYVGSHGESLLTPEHKANLTSDTAIQGIKFWTDMYKNNSPADSINYNTLDQATLYYQGKNAFDFNSGFHIGGVESNTPELMDYIDCAPVPTINKGDQPDYIVNNMPLVVWKNSKHPEICKAFIEYFYQPDVYIPFLHSVPVGMLPALKEITDDPAFLADPTIQKYQHAMEVISDALSHGTYVGMEYGPCVEAGILANQRVVENMFQDIVLNGTPVEQAAKAANDQLNDLFATATG</sequence>
<dbReference type="CDD" id="cd13585">
    <property type="entry name" value="PBP2_TMBP_like"/>
    <property type="match status" value="1"/>
</dbReference>
<dbReference type="SUPFAM" id="SSF53850">
    <property type="entry name" value="Periplasmic binding protein-like II"/>
    <property type="match status" value="1"/>
</dbReference>
<keyword evidence="5" id="KW-1185">Reference proteome</keyword>
<dbReference type="AlphaFoldDB" id="A0A0S2W8I7"/>
<dbReference type="GeneID" id="93230615"/>
<dbReference type="InterPro" id="IPR006059">
    <property type="entry name" value="SBP"/>
</dbReference>
<reference evidence="4 6" key="3">
    <citation type="submission" date="2018-04" db="EMBL/GenBank/DDBJ databases">
        <title>Genomic Encyclopedia of Type Strains, Phase IV (KMG-IV): sequencing the most valuable type-strain genomes for metagenomic binning, comparative biology and taxonomic classification.</title>
        <authorList>
            <person name="Goeker M."/>
        </authorList>
    </citation>
    <scope>NUCLEOTIDE SEQUENCE [LARGE SCALE GENOMIC DNA]</scope>
    <source>
        <strain evidence="4 6">DSM 26588</strain>
    </source>
</reference>
<evidence type="ECO:0000313" key="6">
    <source>
        <dbReference type="Proteomes" id="UP000245778"/>
    </source>
</evidence>
<dbReference type="PROSITE" id="PS51257">
    <property type="entry name" value="PROKAR_LIPOPROTEIN"/>
    <property type="match status" value="1"/>
</dbReference>
<dbReference type="PANTHER" id="PTHR43649:SF12">
    <property type="entry name" value="DIACETYLCHITOBIOSE BINDING PROTEIN DASA"/>
    <property type="match status" value="1"/>
</dbReference>
<dbReference type="Proteomes" id="UP000245778">
    <property type="component" value="Unassembled WGS sequence"/>
</dbReference>
<proteinExistence type="predicted"/>
<evidence type="ECO:0000313" key="3">
    <source>
        <dbReference type="EMBL" id="ALP95653.1"/>
    </source>
</evidence>
<evidence type="ECO:0000313" key="5">
    <source>
        <dbReference type="Proteomes" id="UP000064844"/>
    </source>
</evidence>
<dbReference type="PANTHER" id="PTHR43649">
    <property type="entry name" value="ARABINOSE-BINDING PROTEIN-RELATED"/>
    <property type="match status" value="1"/>
</dbReference>
<dbReference type="EMBL" id="QEKK01000007">
    <property type="protein sequence ID" value="PVY48277.1"/>
    <property type="molecule type" value="Genomic_DNA"/>
</dbReference>
<evidence type="ECO:0000313" key="4">
    <source>
        <dbReference type="EMBL" id="PVY48277.1"/>
    </source>
</evidence>
<dbReference type="EMBL" id="CP011307">
    <property type="protein sequence ID" value="ALP95653.1"/>
    <property type="molecule type" value="Genomic_DNA"/>
</dbReference>
<dbReference type="InterPro" id="IPR050490">
    <property type="entry name" value="Bact_solute-bd_prot1"/>
</dbReference>
<dbReference type="PATRIC" id="fig|1297617.4.peg.3354"/>
<feature type="chain" id="PRO_5010435086" evidence="2">
    <location>
        <begin position="27"/>
        <end position="459"/>
    </location>
</feature>
<keyword evidence="3" id="KW-0762">Sugar transport</keyword>
<protein>
    <submittedName>
        <fullName evidence="3">ABC transporter substrate-binding protein-sugar transport</fullName>
    </submittedName>
    <submittedName>
        <fullName evidence="4">Carbohydrate ABC transporter substrate-binding protein (CUT1 family)</fullName>
    </submittedName>
</protein>